<dbReference type="Proteomes" id="UP000818323">
    <property type="component" value="Unassembled WGS sequence"/>
</dbReference>
<evidence type="ECO:0000313" key="6">
    <source>
        <dbReference type="Proteomes" id="UP000818323"/>
    </source>
</evidence>
<gene>
    <name evidence="5" type="ORF">GR303_01995</name>
</gene>
<evidence type="ECO:0000313" key="5">
    <source>
        <dbReference type="EMBL" id="NBJ23132.1"/>
    </source>
</evidence>
<dbReference type="SUPFAM" id="SSF55729">
    <property type="entry name" value="Acyl-CoA N-acyltransferases (Nat)"/>
    <property type="match status" value="1"/>
</dbReference>
<reference evidence="5 6" key="1">
    <citation type="submission" date="2020-01" db="EMBL/GenBank/DDBJ databases">
        <title>Microvirga sp. nov., an arsenate reduction bacterium isolated from Tibet hotspring sediments.</title>
        <authorList>
            <person name="Yuan C.-G."/>
        </authorList>
    </citation>
    <scope>NUCLEOTIDE SEQUENCE [LARGE SCALE GENOMIC DNA]</scope>
    <source>
        <strain evidence="5 6">SYSU G3D203</strain>
    </source>
</reference>
<sequence>MIPQPAEIDSLSATDAGSQSVLADGGAQAPVQPSVDVAAALRKAAEAVHRIILEMEPADHRALLNLGRLARQRGDAPSALGYFEAALAAKPRRIEPKLEMARELRTLSRLDEAETLYIDLLKRHPTLVRALVGLGSIARARGKPRAALSYYRAALAAKPSRTNLKLEVAAELRKLSRFREAEQLYRHILTDQPDHARARERLARLPKPERSGLAVMERSWLERETFTRAAEWGRNLESLGGPPYRMNLLDLALDFACGASEEIKRDCILLRLRKATKILPLVSDWEEYEHVLKREVAALQLGSRLGYVPSERKEGWRNGLTVVRSQQEFVWHRETVSEMLGSSLQGARRNIRKLLKAGAHLEPIDPNNMARVLACNARWYAGVKAKGRPALQRARTIWTLENLPLLEPLGVRHVAVMLDGDVIGYGIGSHLAASWIAYVYGRGDNEYDVAPLIAQARSKLYPDRVWINAGDAGGRQSLAAFKRRFTANAEDKQLMMGWIQA</sequence>
<dbReference type="SMART" id="SM00028">
    <property type="entry name" value="TPR"/>
    <property type="match status" value="4"/>
</dbReference>
<organism evidence="5 6">
    <name type="scientific">Microvirga arsenatis</name>
    <dbReference type="NCBI Taxonomy" id="2692265"/>
    <lineage>
        <taxon>Bacteria</taxon>
        <taxon>Pseudomonadati</taxon>
        <taxon>Pseudomonadota</taxon>
        <taxon>Alphaproteobacteria</taxon>
        <taxon>Hyphomicrobiales</taxon>
        <taxon>Methylobacteriaceae</taxon>
        <taxon>Microvirga</taxon>
    </lineage>
</organism>
<feature type="compositionally biased region" description="Polar residues" evidence="4">
    <location>
        <begin position="11"/>
        <end position="21"/>
    </location>
</feature>
<protein>
    <submittedName>
        <fullName evidence="5">Tetratricopeptide repeat protein</fullName>
    </submittedName>
</protein>
<dbReference type="InterPro" id="IPR019734">
    <property type="entry name" value="TPR_rpt"/>
</dbReference>
<dbReference type="Gene3D" id="3.40.630.30">
    <property type="match status" value="1"/>
</dbReference>
<keyword evidence="2 3" id="KW-0802">TPR repeat</keyword>
<evidence type="ECO:0000256" key="2">
    <source>
        <dbReference type="ARBA" id="ARBA00022803"/>
    </source>
</evidence>
<comment type="caution">
    <text evidence="5">The sequence shown here is derived from an EMBL/GenBank/DDBJ whole genome shotgun (WGS) entry which is preliminary data.</text>
</comment>
<name>A0ABW9YTK1_9HYPH</name>
<dbReference type="PANTHER" id="PTHR45586">
    <property type="entry name" value="TPR REPEAT-CONTAINING PROTEIN PA4667"/>
    <property type="match status" value="1"/>
</dbReference>
<accession>A0ABW9YTK1</accession>
<dbReference type="Pfam" id="PF13432">
    <property type="entry name" value="TPR_16"/>
    <property type="match status" value="2"/>
</dbReference>
<feature type="repeat" description="TPR" evidence="3">
    <location>
        <begin position="128"/>
        <end position="161"/>
    </location>
</feature>
<evidence type="ECO:0000256" key="4">
    <source>
        <dbReference type="SAM" id="MobiDB-lite"/>
    </source>
</evidence>
<feature type="region of interest" description="Disordered" evidence="4">
    <location>
        <begin position="1"/>
        <end position="27"/>
    </location>
</feature>
<dbReference type="PANTHER" id="PTHR45586:SF1">
    <property type="entry name" value="LIPOPOLYSACCHARIDE ASSEMBLY PROTEIN B"/>
    <property type="match status" value="1"/>
</dbReference>
<evidence type="ECO:0000256" key="3">
    <source>
        <dbReference type="PROSITE-ProRule" id="PRU00339"/>
    </source>
</evidence>
<dbReference type="RefSeq" id="WP_161721729.1">
    <property type="nucleotide sequence ID" value="NZ_JAAAXI010000002.1"/>
</dbReference>
<dbReference type="SUPFAM" id="SSF48452">
    <property type="entry name" value="TPR-like"/>
    <property type="match status" value="1"/>
</dbReference>
<feature type="repeat" description="TPR" evidence="3">
    <location>
        <begin position="60"/>
        <end position="93"/>
    </location>
</feature>
<evidence type="ECO:0000256" key="1">
    <source>
        <dbReference type="ARBA" id="ARBA00022737"/>
    </source>
</evidence>
<keyword evidence="6" id="KW-1185">Reference proteome</keyword>
<proteinExistence type="predicted"/>
<dbReference type="InterPro" id="IPR016181">
    <property type="entry name" value="Acyl_CoA_acyltransferase"/>
</dbReference>
<dbReference type="InterPro" id="IPR051012">
    <property type="entry name" value="CellSynth/LPSAsmb/PSIAsmb"/>
</dbReference>
<dbReference type="PROSITE" id="PS50005">
    <property type="entry name" value="TPR"/>
    <property type="match status" value="2"/>
</dbReference>
<dbReference type="InterPro" id="IPR011990">
    <property type="entry name" value="TPR-like_helical_dom_sf"/>
</dbReference>
<keyword evidence="1" id="KW-0677">Repeat</keyword>
<dbReference type="Gene3D" id="1.25.40.10">
    <property type="entry name" value="Tetratricopeptide repeat domain"/>
    <property type="match status" value="1"/>
</dbReference>
<dbReference type="EMBL" id="JAAAXJ010000001">
    <property type="protein sequence ID" value="NBJ23132.1"/>
    <property type="molecule type" value="Genomic_DNA"/>
</dbReference>